<keyword evidence="2 3" id="KW-0539">Nucleus</keyword>
<feature type="region of interest" description="Disordered" evidence="4">
    <location>
        <begin position="93"/>
        <end position="113"/>
    </location>
</feature>
<evidence type="ECO:0000313" key="7">
    <source>
        <dbReference type="Proteomes" id="UP000516314"/>
    </source>
</evidence>
<feature type="region of interest" description="Disordered" evidence="4">
    <location>
        <begin position="1"/>
        <end position="20"/>
    </location>
</feature>
<dbReference type="InterPro" id="IPR003617">
    <property type="entry name" value="TFIIS/CRSP70_N_sub"/>
</dbReference>
<dbReference type="Gene3D" id="1.20.930.10">
    <property type="entry name" value="Conserved domain common to transcription factors TFIIS, elongin A, CRSP70"/>
    <property type="match status" value="1"/>
</dbReference>
<protein>
    <submittedName>
        <fullName evidence="6">(thale cress) hypothetical protein</fullName>
    </submittedName>
</protein>
<name>A0A7G2EGY0_ARATH</name>
<dbReference type="GO" id="GO:0005634">
    <property type="term" value="C:nucleus"/>
    <property type="evidence" value="ECO:0007669"/>
    <property type="project" value="UniProtKB-SubCell"/>
</dbReference>
<feature type="compositionally biased region" description="Polar residues" evidence="4">
    <location>
        <begin position="1"/>
        <end position="15"/>
    </location>
</feature>
<evidence type="ECO:0000256" key="2">
    <source>
        <dbReference type="ARBA" id="ARBA00023242"/>
    </source>
</evidence>
<dbReference type="InterPro" id="IPR017923">
    <property type="entry name" value="TFIIS_N"/>
</dbReference>
<dbReference type="SUPFAM" id="SSF47676">
    <property type="entry name" value="Conserved domain common to transcription factors TFIIS, elongin A, CRSP70"/>
    <property type="match status" value="1"/>
</dbReference>
<evidence type="ECO:0000313" key="6">
    <source>
        <dbReference type="EMBL" id="CAD5320179.1"/>
    </source>
</evidence>
<dbReference type="CDD" id="cd00183">
    <property type="entry name" value="TFIIS_I"/>
    <property type="match status" value="1"/>
</dbReference>
<dbReference type="PROSITE" id="PS51319">
    <property type="entry name" value="TFIIS_N"/>
    <property type="match status" value="1"/>
</dbReference>
<proteinExistence type="predicted"/>
<dbReference type="Proteomes" id="UP000516314">
    <property type="component" value="Chromosome 2"/>
</dbReference>
<organism evidence="6 7">
    <name type="scientific">Arabidopsis thaliana</name>
    <name type="common">Mouse-ear cress</name>
    <dbReference type="NCBI Taxonomy" id="3702"/>
    <lineage>
        <taxon>Eukaryota</taxon>
        <taxon>Viridiplantae</taxon>
        <taxon>Streptophyta</taxon>
        <taxon>Embryophyta</taxon>
        <taxon>Tracheophyta</taxon>
        <taxon>Spermatophyta</taxon>
        <taxon>Magnoliopsida</taxon>
        <taxon>eudicotyledons</taxon>
        <taxon>Gunneridae</taxon>
        <taxon>Pentapetalae</taxon>
        <taxon>rosids</taxon>
        <taxon>malvids</taxon>
        <taxon>Brassicales</taxon>
        <taxon>Brassicaceae</taxon>
        <taxon>Camelineae</taxon>
        <taxon>Arabidopsis</taxon>
    </lineage>
</organism>
<gene>
    <name evidence="6" type="ORF">AT9943_LOCUS8317</name>
</gene>
<feature type="domain" description="TFIIS N-terminal" evidence="5">
    <location>
        <begin position="168"/>
        <end position="247"/>
    </location>
</feature>
<dbReference type="AlphaFoldDB" id="A0A7G2EGY0"/>
<evidence type="ECO:0000256" key="1">
    <source>
        <dbReference type="ARBA" id="ARBA00004123"/>
    </source>
</evidence>
<feature type="compositionally biased region" description="Polar residues" evidence="4">
    <location>
        <begin position="96"/>
        <end position="106"/>
    </location>
</feature>
<dbReference type="InterPro" id="IPR035441">
    <property type="entry name" value="TFIIS/LEDGF_dom_sf"/>
</dbReference>
<dbReference type="SMART" id="SM00509">
    <property type="entry name" value="TFS2N"/>
    <property type="match status" value="1"/>
</dbReference>
<reference evidence="6 7" key="1">
    <citation type="submission" date="2020-09" db="EMBL/GenBank/DDBJ databases">
        <authorList>
            <person name="Ashkenazy H."/>
        </authorList>
    </citation>
    <scope>NUCLEOTIDE SEQUENCE [LARGE SCALE GENOMIC DNA]</scope>
    <source>
        <strain evidence="7">cv. Cdm-0</strain>
    </source>
</reference>
<dbReference type="EMBL" id="LR881467">
    <property type="protein sequence ID" value="CAD5320179.1"/>
    <property type="molecule type" value="Genomic_DNA"/>
</dbReference>
<evidence type="ECO:0000256" key="4">
    <source>
        <dbReference type="SAM" id="MobiDB-lite"/>
    </source>
</evidence>
<accession>A0A7G2EGY0</accession>
<sequence>MKTFYSSGQNSSPTCNKPNPLKLKKVVKACSELKKKNEEQLSHGFAVLKAKKETVFLGMKKNEDERSRVHETREMKQIGDSKSFALMRTIEKKKQSASPIQGSKNPRSGAGETGVIKKILRKPDFCCKSVPSRPPLNMKKHQPVKAFENPKTCLVLKKNSPEMLELFEMAKKSADVANAKGFLAAKEEASICVDILALLMKFSIISTAIETRRIMEKLERLTKHKDRKICNVALALLHHWRQTIRNQQQ</sequence>
<dbReference type="PANTHER" id="PTHR31995">
    <property type="entry name" value="TRANSCRIPTION FACTOR IIS FAMILY PROTEIN-RELATED"/>
    <property type="match status" value="1"/>
</dbReference>
<evidence type="ECO:0000256" key="3">
    <source>
        <dbReference type="PROSITE-ProRule" id="PRU00649"/>
    </source>
</evidence>
<evidence type="ECO:0000259" key="5">
    <source>
        <dbReference type="PROSITE" id="PS51319"/>
    </source>
</evidence>
<comment type="subcellular location">
    <subcellularLocation>
        <location evidence="1 3">Nucleus</location>
    </subcellularLocation>
</comment>
<dbReference type="PANTHER" id="PTHR31995:SF7">
    <property type="entry name" value="TRANSCRIPTION ELONGATION FACTOR (TFIIS) FAMILY PROTEIN"/>
    <property type="match status" value="1"/>
</dbReference>